<feature type="region of interest" description="Disordered" evidence="19">
    <location>
        <begin position="57"/>
        <end position="92"/>
    </location>
</feature>
<feature type="region of interest" description="Disordered" evidence="19">
    <location>
        <begin position="266"/>
        <end position="304"/>
    </location>
</feature>
<keyword evidence="14" id="KW-0808">Transferase</keyword>
<dbReference type="SUPFAM" id="SSF56672">
    <property type="entry name" value="DNA/RNA polymerases"/>
    <property type="match status" value="1"/>
</dbReference>
<keyword evidence="14" id="KW-0239">DNA-directed DNA polymerase</keyword>
<feature type="compositionally biased region" description="Polar residues" evidence="19">
    <location>
        <begin position="63"/>
        <end position="80"/>
    </location>
</feature>
<proteinExistence type="predicted"/>
<dbReference type="InterPro" id="IPR012337">
    <property type="entry name" value="RNaseH-like_sf"/>
</dbReference>
<dbReference type="GO" id="GO:0004190">
    <property type="term" value="F:aspartic-type endopeptidase activity"/>
    <property type="evidence" value="ECO:0007669"/>
    <property type="project" value="UniProtKB-KW"/>
</dbReference>
<evidence type="ECO:0000256" key="2">
    <source>
        <dbReference type="ARBA" id="ARBA00022612"/>
    </source>
</evidence>
<keyword evidence="3" id="KW-0645">Protease</keyword>
<feature type="compositionally biased region" description="Low complexity" evidence="19">
    <location>
        <begin position="847"/>
        <end position="863"/>
    </location>
</feature>
<dbReference type="GO" id="GO:0006310">
    <property type="term" value="P:DNA recombination"/>
    <property type="evidence" value="ECO:0007669"/>
    <property type="project" value="UniProtKB-KW"/>
</dbReference>
<dbReference type="Pfam" id="PF25597">
    <property type="entry name" value="SH3_retrovirus"/>
    <property type="match status" value="1"/>
</dbReference>
<keyword evidence="4" id="KW-0540">Nuclease</keyword>
<feature type="region of interest" description="Disordered" evidence="19">
    <location>
        <begin position="1364"/>
        <end position="1401"/>
    </location>
</feature>
<keyword evidence="2" id="KW-1188">Viral release from host cell</keyword>
<evidence type="ECO:0000256" key="6">
    <source>
        <dbReference type="ARBA" id="ARBA00022741"/>
    </source>
</evidence>
<evidence type="ECO:0000313" key="22">
    <source>
        <dbReference type="EMBL" id="KAL3700258.1"/>
    </source>
</evidence>
<keyword evidence="12" id="KW-0229">DNA integration</keyword>
<dbReference type="GO" id="GO:0003887">
    <property type="term" value="F:DNA-directed DNA polymerase activity"/>
    <property type="evidence" value="ECO:0007669"/>
    <property type="project" value="UniProtKB-KW"/>
</dbReference>
<gene>
    <name evidence="22" type="ORF">R1sor_018280</name>
</gene>
<feature type="compositionally biased region" description="Low complexity" evidence="19">
    <location>
        <begin position="270"/>
        <end position="293"/>
    </location>
</feature>
<feature type="domain" description="CCHC-type" evidence="20">
    <location>
        <begin position="309"/>
        <end position="322"/>
    </location>
</feature>
<dbReference type="Pfam" id="PF00665">
    <property type="entry name" value="rve"/>
    <property type="match status" value="1"/>
</dbReference>
<protein>
    <recommendedName>
        <fullName evidence="24">Integrase catalytic domain-containing protein</fullName>
    </recommendedName>
</protein>
<evidence type="ECO:0008006" key="24">
    <source>
        <dbReference type="Google" id="ProtNLM"/>
    </source>
</evidence>
<dbReference type="InterPro" id="IPR036397">
    <property type="entry name" value="RNaseH_sf"/>
</dbReference>
<organism evidence="22 23">
    <name type="scientific">Riccia sorocarpa</name>
    <dbReference type="NCBI Taxonomy" id="122646"/>
    <lineage>
        <taxon>Eukaryota</taxon>
        <taxon>Viridiplantae</taxon>
        <taxon>Streptophyta</taxon>
        <taxon>Embryophyta</taxon>
        <taxon>Marchantiophyta</taxon>
        <taxon>Marchantiopsida</taxon>
        <taxon>Marchantiidae</taxon>
        <taxon>Marchantiales</taxon>
        <taxon>Ricciaceae</taxon>
        <taxon>Riccia</taxon>
    </lineage>
</organism>
<dbReference type="CDD" id="cd09272">
    <property type="entry name" value="RNase_HI_RT_Ty1"/>
    <property type="match status" value="1"/>
</dbReference>
<dbReference type="GO" id="GO:0015074">
    <property type="term" value="P:DNA integration"/>
    <property type="evidence" value="ECO:0007669"/>
    <property type="project" value="UniProtKB-KW"/>
</dbReference>
<keyword evidence="9" id="KW-0378">Hydrolase</keyword>
<evidence type="ECO:0000256" key="3">
    <source>
        <dbReference type="ARBA" id="ARBA00022670"/>
    </source>
</evidence>
<reference evidence="22 23" key="1">
    <citation type="submission" date="2024-09" db="EMBL/GenBank/DDBJ databases">
        <title>Chromosome-scale assembly of Riccia sorocarpa.</title>
        <authorList>
            <person name="Paukszto L."/>
        </authorList>
    </citation>
    <scope>NUCLEOTIDE SEQUENCE [LARGE SCALE GENOMIC DNA]</scope>
    <source>
        <strain evidence="22">LP-2024</strain>
        <tissue evidence="22">Aerial parts of the thallus</tissue>
    </source>
</reference>
<keyword evidence="16" id="KW-0233">DNA recombination</keyword>
<feature type="domain" description="Integrase catalytic" evidence="21">
    <location>
        <begin position="594"/>
        <end position="760"/>
    </location>
</feature>
<feature type="compositionally biased region" description="Polar residues" evidence="19">
    <location>
        <begin position="1381"/>
        <end position="1395"/>
    </location>
</feature>
<dbReference type="Gene3D" id="3.30.420.10">
    <property type="entry name" value="Ribonuclease H-like superfamily/Ribonuclease H"/>
    <property type="match status" value="1"/>
</dbReference>
<dbReference type="PANTHER" id="PTHR42648:SF11">
    <property type="entry name" value="TRANSPOSON TY4-P GAG-POL POLYPROTEIN"/>
    <property type="match status" value="1"/>
</dbReference>
<evidence type="ECO:0000256" key="19">
    <source>
        <dbReference type="SAM" id="MobiDB-lite"/>
    </source>
</evidence>
<dbReference type="GO" id="GO:0006508">
    <property type="term" value="P:proteolysis"/>
    <property type="evidence" value="ECO:0007669"/>
    <property type="project" value="UniProtKB-KW"/>
</dbReference>
<name>A0ABD3I985_9MARC</name>
<evidence type="ECO:0000256" key="8">
    <source>
        <dbReference type="ARBA" id="ARBA00022759"/>
    </source>
</evidence>
<feature type="compositionally biased region" description="Low complexity" evidence="19">
    <location>
        <begin position="343"/>
        <end position="357"/>
    </location>
</feature>
<keyword evidence="10" id="KW-0067">ATP-binding</keyword>
<feature type="region of interest" description="Disordered" evidence="19">
    <location>
        <begin position="844"/>
        <end position="896"/>
    </location>
</feature>
<keyword evidence="7" id="KW-0064">Aspartyl protease</keyword>
<keyword evidence="13" id="KW-0695">RNA-directed DNA polymerase</keyword>
<dbReference type="Pfam" id="PF13976">
    <property type="entry name" value="gag_pre-integrs"/>
    <property type="match status" value="1"/>
</dbReference>
<evidence type="ECO:0000256" key="16">
    <source>
        <dbReference type="ARBA" id="ARBA00023172"/>
    </source>
</evidence>
<dbReference type="InterPro" id="IPR025724">
    <property type="entry name" value="GAG-pre-integrase_dom"/>
</dbReference>
<keyword evidence="18" id="KW-0863">Zinc-finger</keyword>
<feature type="region of interest" description="Disordered" evidence="19">
    <location>
        <begin position="341"/>
        <end position="368"/>
    </location>
</feature>
<dbReference type="InterPro" id="IPR013103">
    <property type="entry name" value="RVT_2"/>
</dbReference>
<evidence type="ECO:0000256" key="13">
    <source>
        <dbReference type="ARBA" id="ARBA00022918"/>
    </source>
</evidence>
<evidence type="ECO:0000256" key="11">
    <source>
        <dbReference type="ARBA" id="ARBA00022842"/>
    </source>
</evidence>
<sequence length="1401" mass="155280">MSTNVISDAEKLTGQSTYSIWRWRLQSIFQREAVWGYVTCPPSDTYRKIISGATSEDDPVVIDNTTTSGDPGAKGTSSAAGPSKDTLKSAVGPSKTQILTDADLTAEITGRAKAFDILKRSITNSVALYILQAKEVSEAWAQLEKVYAAKSLSKRLVLRKRFSTLTMSPGTDVMVFLQEVQDIKNQLAEYGEIYPEDQIVEQVLNALPKTYEGFVRSVCGSDSSPSLEELTGKLMLEEDRRKRWDSSENDEALMIGYRAPDRGRGRSGYRGRYGFSRGRGRSPSEGRTSSPGGYFPSNPDGSGSPRGPCYRCGLYGHIQRYCQVDLESSKREGRVVLSIEYQSQSTSQTSTQGSGESKSSKTEGSKSSTTEATAFSVFSLEDNPSSWYLDSGASAHVTGDSRYSDQMSKVESGSTVRSAGGQCHNVTARGALIFDTPEGKIKVDDVLYVPSVKKNLLSIGSITDKGAVVVFQSDQCLVYKPENPRRILARGVREHSRGLYRLVQSKTIPVEAQQPSVQLLQEDKPDSVKTSAIHSARLWHRRTGHLSYGYLHRLSSKNLVTGLPNTLPVLSDICPCCQAGKSSCEHLPDHSEHRATEPLQLVHSDVWGPAPHKTLGGGRYFVSFIDDYSRKGWLYILSEKSQVYDTFRKFRAEVEKESGKPIKVLRSDRGGEYMSGDFLRYCEDHGIRRQLTTANKPAQNGVAEWRNRSLLEKARSMAHEANIPAYLWGETVSTANYLLNISPTTANPDTTPEERYSGIKPDVTRLRVFGARAYVHIGPRGRNKLESRAKVCILVGYDSRSKAYRCYSPTDRKILITNDVVFDEHLTNAEDIDQSDTVDMSLPSFEAAGDQTPTAAQGGQTTTDGDDVPPKEQTDQHTERFAGGTEPHLDDHQPLEIPATVGDDYIADETGETTQPAVQPSASVTIDRLGCILDGPGVLLDHLHASLPAGHKAITAKWIYKVKNAGEAGKPVYKARLVARGFQQTEGLDYLETFAPVVRWDTIRIVIALAASRQWALYHLDVKTAFLNGELEQPVYMQQPDGYIVKGKEHLVCKLQRALYGLRQAPRAWYTKVDAFLRSTGLQRSSADHNLYSLHEAGQTVLVLLYVDDLLVTGSHLPKIRWVISQLANRFEMSELGSLKNYLRIEFLQTPVGIFMTQQRFIDQLLAEVDMQHSKAVTTPMETGDPDQRKSTTGYVFNLGCCPVTWSSKKQTTVVCSSTEAEYKSLSEAAKESAWITALGKDLGLQVDGPTEIHCDNTAAMGIAANPIHHGRTKHVEVQFHYTREQLELGRITLSYVSSHENVADIFTKALPRASFLTLRKALCIYNKQEVMSTRTLLDLTGTEVLSQNGHRAMAADLLHDHNMLEPDDDQHESLPRPPTLWSSKQNSANPSSPYEETKDW</sequence>
<feature type="compositionally biased region" description="Polar residues" evidence="19">
    <location>
        <begin position="404"/>
        <end position="417"/>
    </location>
</feature>
<keyword evidence="23" id="KW-1185">Reference proteome</keyword>
<evidence type="ECO:0000259" key="20">
    <source>
        <dbReference type="PROSITE" id="PS50158"/>
    </source>
</evidence>
<dbReference type="PANTHER" id="PTHR42648">
    <property type="entry name" value="TRANSPOSASE, PUTATIVE-RELATED"/>
    <property type="match status" value="1"/>
</dbReference>
<dbReference type="InterPro" id="IPR043502">
    <property type="entry name" value="DNA/RNA_pol_sf"/>
</dbReference>
<keyword evidence="6" id="KW-0547">Nucleotide-binding</keyword>
<dbReference type="InterPro" id="IPR001584">
    <property type="entry name" value="Integrase_cat-core"/>
</dbReference>
<evidence type="ECO:0000256" key="7">
    <source>
        <dbReference type="ARBA" id="ARBA00022750"/>
    </source>
</evidence>
<dbReference type="InterPro" id="IPR039537">
    <property type="entry name" value="Retrotran_Ty1/copia-like"/>
</dbReference>
<dbReference type="GO" id="GO:0005524">
    <property type="term" value="F:ATP binding"/>
    <property type="evidence" value="ECO:0007669"/>
    <property type="project" value="UniProtKB-KW"/>
</dbReference>
<keyword evidence="14" id="KW-0548">Nucleotidyltransferase</keyword>
<comment type="function">
    <text evidence="1">The aspartyl protease (PR) mediates the proteolytic cleavages of the Gag and Gag-Pol polyproteins after assembly of the VLP.</text>
</comment>
<dbReference type="Pfam" id="PF07727">
    <property type="entry name" value="RVT_2"/>
    <property type="match status" value="1"/>
</dbReference>
<evidence type="ECO:0000259" key="21">
    <source>
        <dbReference type="PROSITE" id="PS50994"/>
    </source>
</evidence>
<feature type="region of interest" description="Disordered" evidence="19">
    <location>
        <begin position="399"/>
        <end position="421"/>
    </location>
</feature>
<dbReference type="GO" id="GO:0004519">
    <property type="term" value="F:endonuclease activity"/>
    <property type="evidence" value="ECO:0007669"/>
    <property type="project" value="UniProtKB-KW"/>
</dbReference>
<dbReference type="InterPro" id="IPR054722">
    <property type="entry name" value="PolX-like_BBD"/>
</dbReference>
<dbReference type="InterPro" id="IPR001878">
    <property type="entry name" value="Znf_CCHC"/>
</dbReference>
<accession>A0ABD3I985</accession>
<evidence type="ECO:0000256" key="18">
    <source>
        <dbReference type="PROSITE-ProRule" id="PRU00047"/>
    </source>
</evidence>
<keyword evidence="11" id="KW-0460">Magnesium</keyword>
<evidence type="ECO:0000256" key="12">
    <source>
        <dbReference type="ARBA" id="ARBA00022908"/>
    </source>
</evidence>
<dbReference type="Proteomes" id="UP001633002">
    <property type="component" value="Unassembled WGS sequence"/>
</dbReference>
<evidence type="ECO:0000313" key="23">
    <source>
        <dbReference type="Proteomes" id="UP001633002"/>
    </source>
</evidence>
<keyword evidence="18" id="KW-0862">Zinc</keyword>
<keyword evidence="5" id="KW-0479">Metal-binding</keyword>
<keyword evidence="15" id="KW-0917">Virion maturation</keyword>
<evidence type="ECO:0000256" key="4">
    <source>
        <dbReference type="ARBA" id="ARBA00022722"/>
    </source>
</evidence>
<dbReference type="PROSITE" id="PS50158">
    <property type="entry name" value="ZF_CCHC"/>
    <property type="match status" value="1"/>
</dbReference>
<dbReference type="EMBL" id="JBJQOH010000001">
    <property type="protein sequence ID" value="KAL3700258.1"/>
    <property type="molecule type" value="Genomic_DNA"/>
</dbReference>
<evidence type="ECO:0000256" key="17">
    <source>
        <dbReference type="ARBA" id="ARBA00023268"/>
    </source>
</evidence>
<keyword evidence="8" id="KW-0255">Endonuclease</keyword>
<feature type="compositionally biased region" description="Basic and acidic residues" evidence="19">
    <location>
        <begin position="868"/>
        <end position="880"/>
    </location>
</feature>
<dbReference type="GO" id="GO:0008270">
    <property type="term" value="F:zinc ion binding"/>
    <property type="evidence" value="ECO:0007669"/>
    <property type="project" value="UniProtKB-KW"/>
</dbReference>
<evidence type="ECO:0000256" key="10">
    <source>
        <dbReference type="ARBA" id="ARBA00022840"/>
    </source>
</evidence>
<comment type="caution">
    <text evidence="22">The sequence shown here is derived from an EMBL/GenBank/DDBJ whole genome shotgun (WGS) entry which is preliminary data.</text>
</comment>
<evidence type="ECO:0000256" key="14">
    <source>
        <dbReference type="ARBA" id="ARBA00022932"/>
    </source>
</evidence>
<evidence type="ECO:0000256" key="9">
    <source>
        <dbReference type="ARBA" id="ARBA00022801"/>
    </source>
</evidence>
<keyword evidence="17" id="KW-0511">Multifunctional enzyme</keyword>
<evidence type="ECO:0000256" key="15">
    <source>
        <dbReference type="ARBA" id="ARBA00023113"/>
    </source>
</evidence>
<dbReference type="SUPFAM" id="SSF53098">
    <property type="entry name" value="Ribonuclease H-like"/>
    <property type="match status" value="1"/>
</dbReference>
<dbReference type="GO" id="GO:0003964">
    <property type="term" value="F:RNA-directed DNA polymerase activity"/>
    <property type="evidence" value="ECO:0007669"/>
    <property type="project" value="UniProtKB-KW"/>
</dbReference>
<dbReference type="Pfam" id="PF14223">
    <property type="entry name" value="Retrotran_gag_2"/>
    <property type="match status" value="1"/>
</dbReference>
<dbReference type="Pfam" id="PF22936">
    <property type="entry name" value="Pol_BBD"/>
    <property type="match status" value="1"/>
</dbReference>
<evidence type="ECO:0000256" key="5">
    <source>
        <dbReference type="ARBA" id="ARBA00022723"/>
    </source>
</evidence>
<dbReference type="InterPro" id="IPR057670">
    <property type="entry name" value="SH3_retrovirus"/>
</dbReference>
<evidence type="ECO:0000256" key="1">
    <source>
        <dbReference type="ARBA" id="ARBA00002180"/>
    </source>
</evidence>
<dbReference type="PROSITE" id="PS50994">
    <property type="entry name" value="INTEGRASE"/>
    <property type="match status" value="1"/>
</dbReference>